<evidence type="ECO:0000256" key="3">
    <source>
        <dbReference type="ARBA" id="ARBA00022833"/>
    </source>
</evidence>
<proteinExistence type="predicted"/>
<dbReference type="InterPro" id="IPR007115">
    <property type="entry name" value="6-PTP_synth/QueD"/>
</dbReference>
<evidence type="ECO:0000313" key="6">
    <source>
        <dbReference type="Proteomes" id="UP000007175"/>
    </source>
</evidence>
<evidence type="ECO:0000256" key="2">
    <source>
        <dbReference type="ARBA" id="ARBA00022723"/>
    </source>
</evidence>
<reference evidence="5 6" key="1">
    <citation type="journal article" date="2012" name="Virol. J.">
        <title>The genome and proteome of a Campylobacter coli bacteriophage vB_CcoM-IBB_35 reveal unusual features.</title>
        <authorList>
            <person name="Carvalho C.M."/>
            <person name="Kropinski A.M."/>
            <person name="Lingohr E.J."/>
            <person name="Santos S.B."/>
            <person name="King J."/>
            <person name="Azeredo J."/>
        </authorList>
    </citation>
    <scope>NUCLEOTIDE SEQUENCE [LARGE SCALE GENOMIC DNA]</scope>
</reference>
<dbReference type="PANTHER" id="PTHR12589:SF7">
    <property type="entry name" value="6-PYRUVOYL TETRAHYDROBIOPTERIN SYNTHASE"/>
    <property type="match status" value="1"/>
</dbReference>
<evidence type="ECO:0008006" key="7">
    <source>
        <dbReference type="Google" id="ProtNLM"/>
    </source>
</evidence>
<accession>H6SU72</accession>
<dbReference type="Proteomes" id="UP000007175">
    <property type="component" value="Genome Segment"/>
</dbReference>
<organism evidence="5 6">
    <name type="scientific">Campylobacter virus IBB35</name>
    <dbReference type="NCBI Taxonomy" id="1006972"/>
    <lineage>
        <taxon>Viruses</taxon>
        <taxon>Duplodnaviria</taxon>
        <taxon>Heunggongvirae</taxon>
        <taxon>Uroviricota</taxon>
        <taxon>Caudoviricetes</taxon>
        <taxon>Connertonviridae</taxon>
        <taxon>Firehammervirus</taxon>
    </lineage>
</organism>
<name>H6SU72_9CAUD</name>
<dbReference type="GO" id="GO:0046872">
    <property type="term" value="F:metal ion binding"/>
    <property type="evidence" value="ECO:0007669"/>
    <property type="project" value="UniProtKB-KW"/>
</dbReference>
<dbReference type="GO" id="GO:0016829">
    <property type="term" value="F:lyase activity"/>
    <property type="evidence" value="ECO:0007669"/>
    <property type="project" value="UniProtKB-KW"/>
</dbReference>
<dbReference type="Gene3D" id="3.30.479.10">
    <property type="entry name" value="6-pyruvoyl tetrahydropterin synthase/QueD"/>
    <property type="match status" value="1"/>
</dbReference>
<evidence type="ECO:0000256" key="4">
    <source>
        <dbReference type="ARBA" id="ARBA00023239"/>
    </source>
</evidence>
<dbReference type="PANTHER" id="PTHR12589">
    <property type="entry name" value="PYRUVOYL TETRAHYDROBIOPTERIN SYNTHASE"/>
    <property type="match status" value="1"/>
</dbReference>
<dbReference type="Pfam" id="PF01242">
    <property type="entry name" value="PTPS"/>
    <property type="match status" value="1"/>
</dbReference>
<keyword evidence="4" id="KW-0456">Lyase</keyword>
<dbReference type="InterPro" id="IPR038418">
    <property type="entry name" value="6-PTP_synth/QueD_sf"/>
</dbReference>
<evidence type="ECO:0000313" key="5">
    <source>
        <dbReference type="EMBL" id="AEF56764.1"/>
    </source>
</evidence>
<comment type="cofactor">
    <cofactor evidence="1">
        <name>Zn(2+)</name>
        <dbReference type="ChEBI" id="CHEBI:29105"/>
    </cofactor>
</comment>
<keyword evidence="2" id="KW-0479">Metal-binding</keyword>
<sequence length="187" mass="21778">MFNISKTFECCYGHRVWNQSLKQQYSLDNACVCKHLHGHQMRLMVGLKAKDLEGGMVTDFKHLNCIKKLVDDVIDHKFIMDINDPLFSNLFPEIKTDDDIEWVYSKDNKRLYGTINLHSFSNVEKHIFEKLEGLVVVDFVPTSENLCRFFGEIAKDSLDGLLDDRIKLSFVEFWETPKSQCVYTVES</sequence>
<dbReference type="SUPFAM" id="SSF55620">
    <property type="entry name" value="Tetrahydrobiopterin biosynthesis enzymes-like"/>
    <property type="match status" value="1"/>
</dbReference>
<keyword evidence="3" id="KW-0862">Zinc</keyword>
<protein>
    <recommendedName>
        <fullName evidence="7">Queuosine biosynthesis protein QueD</fullName>
    </recommendedName>
</protein>
<dbReference type="EMBL" id="HM246720">
    <property type="protein sequence ID" value="AEF56764.1"/>
    <property type="molecule type" value="Genomic_DNA"/>
</dbReference>
<evidence type="ECO:0000256" key="1">
    <source>
        <dbReference type="ARBA" id="ARBA00001947"/>
    </source>
</evidence>